<sequence>MTPAASSPAVLSGARAVADRVLRFLSETQSSNDFSAAHVGQRMGVTLTPDPSNGEQWTAYRSERLGGGWTYGVQQADARASQGRVFGFWFYNEDRAADPAPVCALPLDQLRASLTAHGWTERAVPSEIGSVLAIEFAKHDIVLTLTPRDIATRGPAQCVLSLLATGGH</sequence>
<reference evidence="1 2" key="1">
    <citation type="journal article" date="2024" name="Curr. Microbiol.">
        <title>Luteibacter sahnii sp. nov., A Novel Yellow-Colored Xanthomonadin Pigment Producing Probiotic Bacterium from Healthy Rice Seed Microbiome.</title>
        <authorList>
            <person name="Jaiswal G."/>
            <person name="Rana R."/>
            <person name="Nayak P.K."/>
            <person name="Chouhan R."/>
            <person name="Gandhi S.G."/>
            <person name="Patel H.K."/>
            <person name="Patil P.B."/>
        </authorList>
    </citation>
    <scope>NUCLEOTIDE SEQUENCE [LARGE SCALE GENOMIC DNA]</scope>
    <source>
        <strain evidence="1 2">PPL201</strain>
    </source>
</reference>
<accession>A0ABT6B5X7</accession>
<evidence type="ECO:0000313" key="2">
    <source>
        <dbReference type="Proteomes" id="UP001528850"/>
    </source>
</evidence>
<evidence type="ECO:0000313" key="1">
    <source>
        <dbReference type="EMBL" id="MDF4023520.1"/>
    </source>
</evidence>
<proteinExistence type="predicted"/>
<gene>
    <name evidence="1" type="ORF">P3W24_00835</name>
</gene>
<keyword evidence="2" id="KW-1185">Reference proteome</keyword>
<comment type="caution">
    <text evidence="1">The sequence shown here is derived from an EMBL/GenBank/DDBJ whole genome shotgun (WGS) entry which is preliminary data.</text>
</comment>
<dbReference type="Proteomes" id="UP001528850">
    <property type="component" value="Unassembled WGS sequence"/>
</dbReference>
<organism evidence="1 2">
    <name type="scientific">Luteibacter sahnii</name>
    <dbReference type="NCBI Taxonomy" id="3021977"/>
    <lineage>
        <taxon>Bacteria</taxon>
        <taxon>Pseudomonadati</taxon>
        <taxon>Pseudomonadota</taxon>
        <taxon>Gammaproteobacteria</taxon>
        <taxon>Lysobacterales</taxon>
        <taxon>Rhodanobacteraceae</taxon>
        <taxon>Luteibacter</taxon>
    </lineage>
</organism>
<name>A0ABT6B5X7_9GAMM</name>
<protein>
    <submittedName>
        <fullName evidence="1">Uncharacterized protein</fullName>
    </submittedName>
</protein>
<dbReference type="EMBL" id="JARJJS010000001">
    <property type="protein sequence ID" value="MDF4023520.1"/>
    <property type="molecule type" value="Genomic_DNA"/>
</dbReference>